<dbReference type="Proteomes" id="UP000190135">
    <property type="component" value="Unassembled WGS sequence"/>
</dbReference>
<reference evidence="1 2" key="1">
    <citation type="submission" date="2017-02" db="EMBL/GenBank/DDBJ databases">
        <authorList>
            <person name="Peterson S.W."/>
        </authorList>
    </citation>
    <scope>NUCLEOTIDE SEQUENCE [LARGE SCALE GENOMIC DNA]</scope>
    <source>
        <strain evidence="1 2">USBA 369</strain>
    </source>
</reference>
<sequence>MPLSWYHSGEPGVSMAQNISHAVMAQRHEPRDSADDFPTPPWATRALLEHVIGKEKVRGLSCLEPACGRGYMSLPLFEYFRQVESSDALPYGFGSVRDFLEYPFAALSHDWVITNPPFRLAEEFVDRALVVARRGVAILARTVFLESVGRYENIFRLRPPSKFAQFTERVAMVKGRVDPKASTATGYAWFVWEKDELAQPSLMWVPPCRRSLERAGDYEIR</sequence>
<gene>
    <name evidence="1" type="ORF">SAMN05428963_105222</name>
</gene>
<proteinExistence type="predicted"/>
<dbReference type="InterPro" id="IPR029063">
    <property type="entry name" value="SAM-dependent_MTases_sf"/>
</dbReference>
<protein>
    <recommendedName>
        <fullName evidence="3">Methyltransferase</fullName>
    </recommendedName>
</protein>
<dbReference type="EMBL" id="FUXL01000005">
    <property type="protein sequence ID" value="SKA06568.1"/>
    <property type="molecule type" value="Genomic_DNA"/>
</dbReference>
<evidence type="ECO:0008006" key="3">
    <source>
        <dbReference type="Google" id="ProtNLM"/>
    </source>
</evidence>
<dbReference type="Gene3D" id="3.40.50.150">
    <property type="entry name" value="Vaccinia Virus protein VP39"/>
    <property type="match status" value="1"/>
</dbReference>
<dbReference type="SUPFAM" id="SSF53335">
    <property type="entry name" value="S-adenosyl-L-methionine-dependent methyltransferases"/>
    <property type="match status" value="1"/>
</dbReference>
<keyword evidence="2" id="KW-1185">Reference proteome</keyword>
<accession>A0A1T4QTG9</accession>
<evidence type="ECO:0000313" key="1">
    <source>
        <dbReference type="EMBL" id="SKA06568.1"/>
    </source>
</evidence>
<evidence type="ECO:0000313" key="2">
    <source>
        <dbReference type="Proteomes" id="UP000190135"/>
    </source>
</evidence>
<dbReference type="AlphaFoldDB" id="A0A1T4QTG9"/>
<dbReference type="STRING" id="1365950.SAMN05428963_105222"/>
<name>A0A1T4QTG9_9HYPH</name>
<organism evidence="1 2">
    <name type="scientific">Consotaella salsifontis</name>
    <dbReference type="NCBI Taxonomy" id="1365950"/>
    <lineage>
        <taxon>Bacteria</taxon>
        <taxon>Pseudomonadati</taxon>
        <taxon>Pseudomonadota</taxon>
        <taxon>Alphaproteobacteria</taxon>
        <taxon>Hyphomicrobiales</taxon>
        <taxon>Aurantimonadaceae</taxon>
        <taxon>Consotaella</taxon>
    </lineage>
</organism>